<dbReference type="WBParaSite" id="MhA1_Contig1483.frz3.gene7">
    <property type="protein sequence ID" value="MhA1_Contig1483.frz3.gene7"/>
    <property type="gene ID" value="MhA1_Contig1483.frz3.gene7"/>
</dbReference>
<organism evidence="11 12">
    <name type="scientific">Meloidogyne hapla</name>
    <name type="common">Root-knot nematode worm</name>
    <dbReference type="NCBI Taxonomy" id="6305"/>
    <lineage>
        <taxon>Eukaryota</taxon>
        <taxon>Metazoa</taxon>
        <taxon>Ecdysozoa</taxon>
        <taxon>Nematoda</taxon>
        <taxon>Chromadorea</taxon>
        <taxon>Rhabditida</taxon>
        <taxon>Tylenchina</taxon>
        <taxon>Tylenchomorpha</taxon>
        <taxon>Tylenchoidea</taxon>
        <taxon>Meloidogynidae</taxon>
        <taxon>Meloidogyninae</taxon>
        <taxon>Meloidogyne</taxon>
    </lineage>
</organism>
<evidence type="ECO:0000256" key="9">
    <source>
        <dbReference type="SAM" id="Coils"/>
    </source>
</evidence>
<evidence type="ECO:0000256" key="2">
    <source>
        <dbReference type="ARBA" id="ARBA00022723"/>
    </source>
</evidence>
<keyword evidence="7" id="KW-0804">Transcription</keyword>
<evidence type="ECO:0000313" key="12">
    <source>
        <dbReference type="WBParaSite" id="MhA1_Contig1483.frz3.gene7"/>
    </source>
</evidence>
<dbReference type="Pfam" id="PF00104">
    <property type="entry name" value="Hormone_recep"/>
    <property type="match status" value="1"/>
</dbReference>
<dbReference type="SUPFAM" id="SSF57716">
    <property type="entry name" value="Glucocorticoid receptor-like (DNA-binding domain)"/>
    <property type="match status" value="1"/>
</dbReference>
<comment type="similarity">
    <text evidence="1">Belongs to the nuclear hormone receptor family.</text>
</comment>
<accession>A0A1I8B7R0</accession>
<protein>
    <submittedName>
        <fullName evidence="12">NR LBD domain-containing protein</fullName>
    </submittedName>
</protein>
<proteinExistence type="inferred from homology"/>
<name>A0A1I8B7R0_MELHA</name>
<keyword evidence="2" id="KW-0479">Metal-binding</keyword>
<evidence type="ECO:0000256" key="7">
    <source>
        <dbReference type="ARBA" id="ARBA00023163"/>
    </source>
</evidence>
<sequence length="437" mass="50769">MNENKNLKNKELYCAICGKQSESRNYNVISCAREKCRGCRLDKCLVEGMDPSTIKINDSNCRKKFIEKLEKRRYKLQRIILQQQNQEVYLNNRNEEDERNEEEEELINEQNNQKINCFENEYRQSKTNNQCVGTSYENYNNTTIGRENRLLPINETAESSQMENLIRICEAQSRIINAFMDFDEQKFLSTNCHSLEDILTFGPNIISKVSEFSEIRNQKKLNELSEFTSTVERRYIIVDRLVCIGIFKSLPFFSKLDLADQLIIIKHSILALTMICNCFNSYELGSYTWIRNDGTCPMVTISTHEKFKEDKKLYSIGNKIFTNPIEAFYNIGITKKEISLLLAIICTNSEIRGLSESAKNILSIESSRYLKILLNYLQKQLGQDAGTLKFSECIHLLGSAYSGAKYVGTFLTYLEIFYRKPVIEPTYPNWLKSIKIV</sequence>
<dbReference type="SUPFAM" id="SSF48508">
    <property type="entry name" value="Nuclear receptor ligand-binding domain"/>
    <property type="match status" value="1"/>
</dbReference>
<dbReference type="InterPro" id="IPR035500">
    <property type="entry name" value="NHR-like_dom_sf"/>
</dbReference>
<dbReference type="GO" id="GO:0043565">
    <property type="term" value="F:sequence-specific DNA binding"/>
    <property type="evidence" value="ECO:0007669"/>
    <property type="project" value="InterPro"/>
</dbReference>
<dbReference type="AlphaFoldDB" id="A0A1I8B7R0"/>
<evidence type="ECO:0000256" key="5">
    <source>
        <dbReference type="ARBA" id="ARBA00023015"/>
    </source>
</evidence>
<dbReference type="GO" id="GO:0003700">
    <property type="term" value="F:DNA-binding transcription factor activity"/>
    <property type="evidence" value="ECO:0007669"/>
    <property type="project" value="InterPro"/>
</dbReference>
<keyword evidence="5" id="KW-0805">Transcription regulation</keyword>
<dbReference type="PROSITE" id="PS51843">
    <property type="entry name" value="NR_LBD"/>
    <property type="match status" value="1"/>
</dbReference>
<evidence type="ECO:0000313" key="11">
    <source>
        <dbReference type="Proteomes" id="UP000095281"/>
    </source>
</evidence>
<keyword evidence="8" id="KW-0675">Receptor</keyword>
<keyword evidence="3" id="KW-0863">Zinc-finger</keyword>
<dbReference type="InterPro" id="IPR050274">
    <property type="entry name" value="Nuclear_hormone_rcpt_NR2"/>
</dbReference>
<dbReference type="SMART" id="SM00430">
    <property type="entry name" value="HOLI"/>
    <property type="match status" value="1"/>
</dbReference>
<dbReference type="PANTHER" id="PTHR24083">
    <property type="entry name" value="NUCLEAR HORMONE RECEPTOR"/>
    <property type="match status" value="1"/>
</dbReference>
<dbReference type="Gene3D" id="1.10.565.10">
    <property type="entry name" value="Retinoid X Receptor"/>
    <property type="match status" value="1"/>
</dbReference>
<dbReference type="InterPro" id="IPR001628">
    <property type="entry name" value="Znf_hrmn_rcpt"/>
</dbReference>
<evidence type="ECO:0000256" key="3">
    <source>
        <dbReference type="ARBA" id="ARBA00022771"/>
    </source>
</evidence>
<feature type="domain" description="NR LBD" evidence="10">
    <location>
        <begin position="201"/>
        <end position="433"/>
    </location>
</feature>
<evidence type="ECO:0000256" key="8">
    <source>
        <dbReference type="ARBA" id="ARBA00023170"/>
    </source>
</evidence>
<keyword evidence="4" id="KW-0862">Zinc</keyword>
<evidence type="ECO:0000256" key="6">
    <source>
        <dbReference type="ARBA" id="ARBA00023125"/>
    </source>
</evidence>
<evidence type="ECO:0000256" key="1">
    <source>
        <dbReference type="ARBA" id="ARBA00005993"/>
    </source>
</evidence>
<dbReference type="SMART" id="SM00399">
    <property type="entry name" value="ZnF_C4"/>
    <property type="match status" value="1"/>
</dbReference>
<evidence type="ECO:0000259" key="10">
    <source>
        <dbReference type="PROSITE" id="PS51843"/>
    </source>
</evidence>
<evidence type="ECO:0000256" key="4">
    <source>
        <dbReference type="ARBA" id="ARBA00022833"/>
    </source>
</evidence>
<dbReference type="InterPro" id="IPR000536">
    <property type="entry name" value="Nucl_hrmn_rcpt_lig-bd"/>
</dbReference>
<reference evidence="12" key="1">
    <citation type="submission" date="2016-11" db="UniProtKB">
        <authorList>
            <consortium name="WormBaseParasite"/>
        </authorList>
    </citation>
    <scope>IDENTIFICATION</scope>
</reference>
<keyword evidence="6" id="KW-0238">DNA-binding</keyword>
<dbReference type="GO" id="GO:0008270">
    <property type="term" value="F:zinc ion binding"/>
    <property type="evidence" value="ECO:0007669"/>
    <property type="project" value="UniProtKB-KW"/>
</dbReference>
<dbReference type="Proteomes" id="UP000095281">
    <property type="component" value="Unplaced"/>
</dbReference>
<feature type="coiled-coil region" evidence="9">
    <location>
        <begin position="66"/>
        <end position="128"/>
    </location>
</feature>
<keyword evidence="9" id="KW-0175">Coiled coil</keyword>
<keyword evidence="11" id="KW-1185">Reference proteome</keyword>